<comment type="caution">
    <text evidence="1">The sequence shown here is derived from an EMBL/GenBank/DDBJ whole genome shotgun (WGS) entry which is preliminary data.</text>
</comment>
<gene>
    <name evidence="1" type="primary">pglZ</name>
    <name evidence="1" type="ORF">EHQ58_10280</name>
</gene>
<dbReference type="InterPro" id="IPR014060">
    <property type="entry name" value="PglZ"/>
</dbReference>
<keyword evidence="2" id="KW-1185">Reference proteome</keyword>
<dbReference type="RefSeq" id="WP_135623816.1">
    <property type="nucleotide sequence ID" value="NZ_RQGD01000031.1"/>
</dbReference>
<protein>
    <submittedName>
        <fullName evidence="1">BREX-1 system phosphatase PglZ type A</fullName>
    </submittedName>
</protein>
<name>A0A4V3JR80_9LEPT</name>
<dbReference type="NCBIfam" id="TIGR02687">
    <property type="entry name" value="BREX-1 system phosphatase PglZ type A"/>
    <property type="match status" value="1"/>
</dbReference>
<accession>A0A4V3JR80</accession>
<evidence type="ECO:0000313" key="2">
    <source>
        <dbReference type="Proteomes" id="UP000297693"/>
    </source>
</evidence>
<reference evidence="1" key="1">
    <citation type="journal article" date="2019" name="PLoS Negl. Trop. Dis.">
        <title>Revisiting the worldwide diversity of Leptospira species in the environment.</title>
        <authorList>
            <person name="Vincent A.T."/>
            <person name="Schiettekatte O."/>
            <person name="Bourhy P."/>
            <person name="Veyrier F.J."/>
            <person name="Picardeau M."/>
        </authorList>
    </citation>
    <scope>NUCLEOTIDE SEQUENCE [LARGE SCALE GENOMIC DNA]</scope>
    <source>
        <strain evidence="1">201702476</strain>
    </source>
</reference>
<sequence length="832" mass="95833">MSDKIKNALHKLFDKHRIVFWYDAKSELRDVYDSIALENIEKCEIQNNEYRLKYRLIREEPAKKFLLFHDGPQPAPLDNWLLDLLLANGEFRTDQVGLLLSELDLRSDLSEVVSEHLHFFSAIKRKESLKQILDGKETGTLLRLKMLSVCAGSEANIGSVLENLLVDLSANKDEKIRLIEKCTLSSFLWDQVRKDYNYHSNEPGLKDFAIELFKSCYAMKTEGNARLNADALVFLRRWKDSQYFRESFESLSGEYESLLGIKNDLEKRDFRKLIDVDFFTIIDRKIISSLVEQVTAETVSRIDVSDWIRIRRRTHWYASYSDLYEAIDFAAQFFQTLHETILSMDSLDDGAKRYVNQWYLLDQFYRKFIYHVKKSSQPSLLEALRDKIEKLYSNNYLLKINDRFQNFVDQTSQWSIQGIPLQKDFFTNWVKPFLSKENKICVIISDALRFEIGEELLGIIRKEDRYQADLEPMLSMLPSYTQLGMAALLPNQFLELASDDSGTVIVDGQNAKGTQNRDKILKAALSERAQAITSEDFMSYNREQSRDLFRANDVLYIYHNRIDHTGDKILSEGMAFEAAEDAMDDLTKIVKKLTAANATNILITADHGFIYQDRALEESDFSSQEPSGTSILYKHRRFVLGKGLVPQTGFKSFTSAQLGLKGDVEIQIPKSINRLRLQGSGSRFVHGGASLQEVILPVLRINKKRTSDVEVVDVDIIRGASNIISSGQLGLMLFQTSAVTEKMQARTLRLGIYTLEGELISDQHEIRFDHVSQNPRDRETKVAMILTKKASAANNKEVLLKLEERHGGTTHYVEYKSIRYQIRRSFDSDFDF</sequence>
<dbReference type="EMBL" id="RQGD01000031">
    <property type="protein sequence ID" value="TGL58695.1"/>
    <property type="molecule type" value="Genomic_DNA"/>
</dbReference>
<dbReference type="Proteomes" id="UP000297693">
    <property type="component" value="Unassembled WGS sequence"/>
</dbReference>
<proteinExistence type="predicted"/>
<organism evidence="1 2">
    <name type="scientific">Leptospira ognonensis</name>
    <dbReference type="NCBI Taxonomy" id="2484945"/>
    <lineage>
        <taxon>Bacteria</taxon>
        <taxon>Pseudomonadati</taxon>
        <taxon>Spirochaetota</taxon>
        <taxon>Spirochaetia</taxon>
        <taxon>Leptospirales</taxon>
        <taxon>Leptospiraceae</taxon>
        <taxon>Leptospira</taxon>
    </lineage>
</organism>
<evidence type="ECO:0000313" key="1">
    <source>
        <dbReference type="EMBL" id="TGL58695.1"/>
    </source>
</evidence>
<dbReference type="OrthoDB" id="9769734at2"/>
<dbReference type="AlphaFoldDB" id="A0A4V3JR80"/>
<dbReference type="Pfam" id="PF08665">
    <property type="entry name" value="PglZ"/>
    <property type="match status" value="1"/>
</dbReference>